<gene>
    <name evidence="8" type="ORF">ATL45_5629</name>
    <name evidence="9" type="ORF">SAMN05421805_102358</name>
</gene>
<dbReference type="PROSITE" id="PS00624">
    <property type="entry name" value="GMC_OXRED_2"/>
    <property type="match status" value="1"/>
</dbReference>
<dbReference type="EMBL" id="RBXX01000002">
    <property type="protein sequence ID" value="RKT87229.1"/>
    <property type="molecule type" value="Genomic_DNA"/>
</dbReference>
<accession>A0A1I4VSS7</accession>
<evidence type="ECO:0000256" key="5">
    <source>
        <dbReference type="PIRSR" id="PIRSR000137-2"/>
    </source>
</evidence>
<evidence type="ECO:0000256" key="3">
    <source>
        <dbReference type="ARBA" id="ARBA00022630"/>
    </source>
</evidence>
<dbReference type="EMBL" id="FOUP01000002">
    <property type="protein sequence ID" value="SFN04147.1"/>
    <property type="molecule type" value="Genomic_DNA"/>
</dbReference>
<evidence type="ECO:0000313" key="8">
    <source>
        <dbReference type="EMBL" id="RKT87229.1"/>
    </source>
</evidence>
<dbReference type="RefSeq" id="WP_093148937.1">
    <property type="nucleotide sequence ID" value="NZ_FOUP01000002.1"/>
</dbReference>
<dbReference type="SUPFAM" id="SSF51905">
    <property type="entry name" value="FAD/NAD(P)-binding domain"/>
    <property type="match status" value="1"/>
</dbReference>
<evidence type="ECO:0000256" key="6">
    <source>
        <dbReference type="SAM" id="MobiDB-lite"/>
    </source>
</evidence>
<evidence type="ECO:0000256" key="4">
    <source>
        <dbReference type="ARBA" id="ARBA00022827"/>
    </source>
</evidence>
<sequence length="515" mass="55767">MTAQYDDIIVGAGSAGVVLAARLTEDPARRVLLLEGGPDYVRPEETPEDIFYGRSMSFVDHDWTFRADVHDGRKIRYPRGRTTGGSSAVGATVGLRGVPADYDDWAAAGNPSWSYSQVLPYFRKLENDLDFGDSEFHGSDGPMPIRRWRPEELPPGQTAFVEACLEAGFPETEDHNHPESTGIGSIPSTRPDAVHRATTGNTYLTLIRGRANLEIRPRTTVDRVVFDGAKAIGVMAAAEGGSFELVEGRRVVLAAGAVASPAILLRSGIGPAEDLRRLGIEVRADLAGVGANLVDHQRTGAFLVPQPGATDSTVPFLQEILRTTSPVSGDFNDLQYYMVNHFGLANFPELQMLAGATEILGVMVVAQRPGSRGRITLTSADPTAQPAIELNFLDDEREVDVLVDGVRTAWRLANHPDILKLGQGFVVLRDATIDDDEMVRQYVKTSLDSAYHPVGTVRMGPASDPESVVDERGAVHGIEALHVCDSSIMPSTVRANTNLTSIMIGERTADWLRES</sequence>
<feature type="region of interest" description="Disordered" evidence="6">
    <location>
        <begin position="171"/>
        <end position="194"/>
    </location>
</feature>
<dbReference type="InterPro" id="IPR007867">
    <property type="entry name" value="GMC_OxRtase_C"/>
</dbReference>
<keyword evidence="4 5" id="KW-0274">FAD</keyword>
<dbReference type="InterPro" id="IPR012132">
    <property type="entry name" value="GMC_OxRdtase"/>
</dbReference>
<dbReference type="PANTHER" id="PTHR11552">
    <property type="entry name" value="GLUCOSE-METHANOL-CHOLINE GMC OXIDOREDUCTASE"/>
    <property type="match status" value="1"/>
</dbReference>
<evidence type="ECO:0000313" key="9">
    <source>
        <dbReference type="EMBL" id="SFN04147.1"/>
    </source>
</evidence>
<dbReference type="STRING" id="455193.SAMN05421805_102358"/>
<name>A0A1I4VSS7_9PSEU</name>
<evidence type="ECO:0000313" key="10">
    <source>
        <dbReference type="Proteomes" id="UP000199398"/>
    </source>
</evidence>
<dbReference type="GO" id="GO:0050660">
    <property type="term" value="F:flavin adenine dinucleotide binding"/>
    <property type="evidence" value="ECO:0007669"/>
    <property type="project" value="InterPro"/>
</dbReference>
<keyword evidence="11" id="KW-1185">Reference proteome</keyword>
<dbReference type="AlphaFoldDB" id="A0A1I4VSS7"/>
<feature type="domain" description="Glucose-methanol-choline oxidoreductase N-terminal" evidence="7">
    <location>
        <begin position="256"/>
        <end position="270"/>
    </location>
</feature>
<dbReference type="InterPro" id="IPR036188">
    <property type="entry name" value="FAD/NAD-bd_sf"/>
</dbReference>
<dbReference type="PANTHER" id="PTHR11552:SF147">
    <property type="entry name" value="CHOLINE DEHYDROGENASE, MITOCHONDRIAL"/>
    <property type="match status" value="1"/>
</dbReference>
<dbReference type="Pfam" id="PF05199">
    <property type="entry name" value="GMC_oxred_C"/>
    <property type="match status" value="1"/>
</dbReference>
<comment type="similarity">
    <text evidence="2">Belongs to the GMC oxidoreductase family.</text>
</comment>
<evidence type="ECO:0000256" key="2">
    <source>
        <dbReference type="ARBA" id="ARBA00010790"/>
    </source>
</evidence>
<dbReference type="InterPro" id="IPR000172">
    <property type="entry name" value="GMC_OxRdtase_N"/>
</dbReference>
<evidence type="ECO:0000313" key="11">
    <source>
        <dbReference type="Proteomes" id="UP000270697"/>
    </source>
</evidence>
<reference evidence="8 11" key="2">
    <citation type="submission" date="2018-10" db="EMBL/GenBank/DDBJ databases">
        <title>Sequencing the genomes of 1000 actinobacteria strains.</title>
        <authorList>
            <person name="Klenk H.-P."/>
        </authorList>
    </citation>
    <scope>NUCLEOTIDE SEQUENCE [LARGE SCALE GENOMIC DNA]</scope>
    <source>
        <strain evidence="8 11">DSM 45119</strain>
    </source>
</reference>
<dbReference type="Pfam" id="PF00732">
    <property type="entry name" value="GMC_oxred_N"/>
    <property type="match status" value="1"/>
</dbReference>
<dbReference type="GO" id="GO:0016614">
    <property type="term" value="F:oxidoreductase activity, acting on CH-OH group of donors"/>
    <property type="evidence" value="ECO:0007669"/>
    <property type="project" value="InterPro"/>
</dbReference>
<organism evidence="9 10">
    <name type="scientific">Saccharopolyspora antimicrobica</name>
    <dbReference type="NCBI Taxonomy" id="455193"/>
    <lineage>
        <taxon>Bacteria</taxon>
        <taxon>Bacillati</taxon>
        <taxon>Actinomycetota</taxon>
        <taxon>Actinomycetes</taxon>
        <taxon>Pseudonocardiales</taxon>
        <taxon>Pseudonocardiaceae</taxon>
        <taxon>Saccharopolyspora</taxon>
    </lineage>
</organism>
<proteinExistence type="inferred from homology"/>
<evidence type="ECO:0000259" key="7">
    <source>
        <dbReference type="PROSITE" id="PS00624"/>
    </source>
</evidence>
<dbReference type="Gene3D" id="3.50.50.60">
    <property type="entry name" value="FAD/NAD(P)-binding domain"/>
    <property type="match status" value="1"/>
</dbReference>
<dbReference type="Gene3D" id="3.30.410.40">
    <property type="match status" value="1"/>
</dbReference>
<feature type="binding site" evidence="5">
    <location>
        <position position="221"/>
    </location>
    <ligand>
        <name>FAD</name>
        <dbReference type="ChEBI" id="CHEBI:57692"/>
    </ligand>
</feature>
<protein>
    <submittedName>
        <fullName evidence="9">Choline dehydrogenase</fullName>
    </submittedName>
</protein>
<dbReference type="Proteomes" id="UP000199398">
    <property type="component" value="Unassembled WGS sequence"/>
</dbReference>
<dbReference type="OrthoDB" id="9785276at2"/>
<dbReference type="Proteomes" id="UP000270697">
    <property type="component" value="Unassembled WGS sequence"/>
</dbReference>
<comment type="cofactor">
    <cofactor evidence="1 5">
        <name>FAD</name>
        <dbReference type="ChEBI" id="CHEBI:57692"/>
    </cofactor>
</comment>
<dbReference type="SUPFAM" id="SSF54373">
    <property type="entry name" value="FAD-linked reductases, C-terminal domain"/>
    <property type="match status" value="1"/>
</dbReference>
<reference evidence="9 10" key="1">
    <citation type="submission" date="2016-10" db="EMBL/GenBank/DDBJ databases">
        <authorList>
            <person name="de Groot N.N."/>
        </authorList>
    </citation>
    <scope>NUCLEOTIDE SEQUENCE [LARGE SCALE GENOMIC DNA]</scope>
    <source>
        <strain evidence="9 10">CPCC 201259</strain>
    </source>
</reference>
<dbReference type="PIRSF" id="PIRSF000137">
    <property type="entry name" value="Alcohol_oxidase"/>
    <property type="match status" value="1"/>
</dbReference>
<keyword evidence="3" id="KW-0285">Flavoprotein</keyword>
<evidence type="ECO:0000256" key="1">
    <source>
        <dbReference type="ARBA" id="ARBA00001974"/>
    </source>
</evidence>